<comment type="catalytic activity">
    <reaction evidence="8">
        <text>1-octadecanoyl-2-(4Z,7Z,10Z,13Z,16Z,19Z-docosahexaenoyl)-sn-glycerol + H2O = 2-(4Z,7Z,10Z,13Z,16Z,19Z-docosahexaenoyl)-glycerol + octadecanoate + H(+)</text>
        <dbReference type="Rhea" id="RHEA:77107"/>
        <dbReference type="ChEBI" id="CHEBI:15377"/>
        <dbReference type="ChEBI" id="CHEBI:15378"/>
        <dbReference type="ChEBI" id="CHEBI:25629"/>
        <dbReference type="ChEBI" id="CHEBI:77129"/>
        <dbReference type="ChEBI" id="CHEBI:186738"/>
    </reaction>
</comment>
<dbReference type="PANTHER" id="PTHR46118:SF4">
    <property type="entry name" value="PROTEIN ABHD11"/>
    <property type="match status" value="1"/>
</dbReference>
<dbReference type="GO" id="GO:0016787">
    <property type="term" value="F:hydrolase activity"/>
    <property type="evidence" value="ECO:0007669"/>
    <property type="project" value="UniProtKB-KW"/>
</dbReference>
<evidence type="ECO:0000313" key="13">
    <source>
        <dbReference type="WBParaSite" id="SSLN_0001136701-mRNA-1"/>
    </source>
</evidence>
<name>A0A183T396_SCHSO</name>
<evidence type="ECO:0000256" key="9">
    <source>
        <dbReference type="ARBA" id="ARBA00048504"/>
    </source>
</evidence>
<reference evidence="13" key="1">
    <citation type="submission" date="2016-06" db="UniProtKB">
        <authorList>
            <consortium name="WormBaseParasite"/>
        </authorList>
    </citation>
    <scope>IDENTIFICATION</scope>
</reference>
<dbReference type="AlphaFoldDB" id="A0A183T396"/>
<dbReference type="PANTHER" id="PTHR46118">
    <property type="entry name" value="PROTEIN ABHD11"/>
    <property type="match status" value="1"/>
</dbReference>
<comment type="catalytic activity">
    <reaction evidence="6">
        <text>a 1,3-diacyl-sn-glycerol + H2O = a 1-acyl-sn-glycerol + a fatty acid + H(+)</text>
        <dbReference type="Rhea" id="RHEA:38503"/>
        <dbReference type="ChEBI" id="CHEBI:15377"/>
        <dbReference type="ChEBI" id="CHEBI:15378"/>
        <dbReference type="ChEBI" id="CHEBI:28868"/>
        <dbReference type="ChEBI" id="CHEBI:64683"/>
        <dbReference type="ChEBI" id="CHEBI:77272"/>
    </reaction>
</comment>
<dbReference type="SUPFAM" id="SSF53474">
    <property type="entry name" value="alpha/beta-Hydrolases"/>
    <property type="match status" value="1"/>
</dbReference>
<comment type="catalytic activity">
    <reaction evidence="5">
        <text>a 1,2-diacyl-sn-glycerol + H2O = a 2-acylglycerol + a fatty acid + H(+)</text>
        <dbReference type="Rhea" id="RHEA:33275"/>
        <dbReference type="ChEBI" id="CHEBI:15377"/>
        <dbReference type="ChEBI" id="CHEBI:15378"/>
        <dbReference type="ChEBI" id="CHEBI:17389"/>
        <dbReference type="ChEBI" id="CHEBI:17815"/>
        <dbReference type="ChEBI" id="CHEBI:28868"/>
        <dbReference type="EC" id="3.1.1.116"/>
    </reaction>
</comment>
<dbReference type="EC" id="3.1.1.116" evidence="3"/>
<comment type="similarity">
    <text evidence="1">Belongs to the AB hydrolase superfamily.</text>
</comment>
<evidence type="ECO:0000256" key="2">
    <source>
        <dbReference type="ARBA" id="ARBA00022801"/>
    </source>
</evidence>
<evidence type="ECO:0000259" key="12">
    <source>
        <dbReference type="Pfam" id="PF00561"/>
    </source>
</evidence>
<dbReference type="Pfam" id="PF00561">
    <property type="entry name" value="Abhydrolase_1"/>
    <property type="match status" value="1"/>
</dbReference>
<evidence type="ECO:0000256" key="3">
    <source>
        <dbReference type="ARBA" id="ARBA00026104"/>
    </source>
</evidence>
<dbReference type="InterPro" id="IPR029058">
    <property type="entry name" value="AB_hydrolase_fold"/>
</dbReference>
<dbReference type="WBParaSite" id="SSLN_0001136701-mRNA-1">
    <property type="protein sequence ID" value="SSLN_0001136701-mRNA-1"/>
    <property type="gene ID" value="SSLN_0001136701"/>
</dbReference>
<accession>A0A183T396</accession>
<protein>
    <recommendedName>
        <fullName evidence="7">sn-1-specific diacylglycerol lipase ABHD11</fullName>
        <ecNumber evidence="3">3.1.1.116</ecNumber>
    </recommendedName>
    <alternativeName>
        <fullName evidence="4">Alpha/beta hydrolase domain-containing protein 11</fullName>
    </alternativeName>
</protein>
<feature type="domain" description="AB hydrolase-1" evidence="12">
    <location>
        <begin position="9"/>
        <end position="232"/>
    </location>
</feature>
<evidence type="ECO:0000256" key="8">
    <source>
        <dbReference type="ARBA" id="ARBA00048283"/>
    </source>
</evidence>
<dbReference type="Gene3D" id="3.40.50.1820">
    <property type="entry name" value="alpha/beta hydrolase"/>
    <property type="match status" value="1"/>
</dbReference>
<comment type="catalytic activity">
    <reaction evidence="11">
        <text>1-octadecanoyl-2-(5Z,8Z,11Z,14Z-eicosatetraenoyl)-sn-glycerol + H2O = 2-(5Z,8Z,11Z,14Z-eicosatetraenoyl)-glycerol + octadecanoate + H(+)</text>
        <dbReference type="Rhea" id="RHEA:38507"/>
        <dbReference type="ChEBI" id="CHEBI:15377"/>
        <dbReference type="ChEBI" id="CHEBI:15378"/>
        <dbReference type="ChEBI" id="CHEBI:25629"/>
        <dbReference type="ChEBI" id="CHEBI:52392"/>
        <dbReference type="ChEBI" id="CHEBI:75728"/>
    </reaction>
</comment>
<evidence type="ECO:0000256" key="1">
    <source>
        <dbReference type="ARBA" id="ARBA00008645"/>
    </source>
</evidence>
<keyword evidence="2" id="KW-0378">Hydrolase</keyword>
<comment type="catalytic activity">
    <reaction evidence="9">
        <text>1,2-didecanoylglycerol + H2O = decanoylglycerol + decanoate + H(+)</text>
        <dbReference type="Rhea" id="RHEA:48596"/>
        <dbReference type="ChEBI" id="CHEBI:11152"/>
        <dbReference type="ChEBI" id="CHEBI:15377"/>
        <dbReference type="ChEBI" id="CHEBI:15378"/>
        <dbReference type="ChEBI" id="CHEBI:27689"/>
        <dbReference type="ChEBI" id="CHEBI:90605"/>
    </reaction>
</comment>
<evidence type="ECO:0000256" key="6">
    <source>
        <dbReference type="ARBA" id="ARBA00043742"/>
    </source>
</evidence>
<evidence type="ECO:0000256" key="10">
    <source>
        <dbReference type="ARBA" id="ARBA00048513"/>
    </source>
</evidence>
<organism evidence="13">
    <name type="scientific">Schistocephalus solidus</name>
    <name type="common">Tapeworm</name>
    <dbReference type="NCBI Taxonomy" id="70667"/>
    <lineage>
        <taxon>Eukaryota</taxon>
        <taxon>Metazoa</taxon>
        <taxon>Spiralia</taxon>
        <taxon>Lophotrochozoa</taxon>
        <taxon>Platyhelminthes</taxon>
        <taxon>Cestoda</taxon>
        <taxon>Eucestoda</taxon>
        <taxon>Diphyllobothriidea</taxon>
        <taxon>Diphyllobothriidae</taxon>
        <taxon>Schistocephalus</taxon>
    </lineage>
</organism>
<evidence type="ECO:0000256" key="5">
    <source>
        <dbReference type="ARBA" id="ARBA00043667"/>
    </source>
</evidence>
<evidence type="ECO:0000256" key="4">
    <source>
        <dbReference type="ARBA" id="ARBA00042703"/>
    </source>
</evidence>
<sequence length="246" mass="27777">LQTAKFKEPIIILHGLLGNKRNWRSFANDLIQRSFGQIFCVDLRNHGDSPHSQDFNYLTMADDLVKFIRDRRLSNVSLLGHSMGGKVAMVTALPNALGIDKCISLMQEVNLNTRFAEANGDISLLRLMLMREWADEMLAPSLLSFILSNLRARDGKPIWKVNVNAIAENLDEVFGFPYTLTDTVSYSRPALFVAGQLSSHLRLEDMNEVRYFFPRAKRIEIANAGHWVHTDAPGPLCDAVSSFLRE</sequence>
<evidence type="ECO:0000256" key="7">
    <source>
        <dbReference type="ARBA" id="ARBA00044064"/>
    </source>
</evidence>
<evidence type="ECO:0000256" key="11">
    <source>
        <dbReference type="ARBA" id="ARBA00048919"/>
    </source>
</evidence>
<proteinExistence type="inferred from homology"/>
<dbReference type="InterPro" id="IPR000073">
    <property type="entry name" value="AB_hydrolase_1"/>
</dbReference>
<comment type="catalytic activity">
    <reaction evidence="10">
        <text>1-octadecanoyl-2-(9Z-octadecenoyl)-sn-glycerol + H2O = 2-(9Z-octadecenoyl)-glycerol + octadecanoate + H(+)</text>
        <dbReference type="Rhea" id="RHEA:77103"/>
        <dbReference type="ChEBI" id="CHEBI:15377"/>
        <dbReference type="ChEBI" id="CHEBI:15378"/>
        <dbReference type="ChEBI" id="CHEBI:25629"/>
        <dbReference type="ChEBI" id="CHEBI:73990"/>
        <dbReference type="ChEBI" id="CHEBI:75468"/>
    </reaction>
</comment>